<reference evidence="1 2" key="1">
    <citation type="journal article" date="2018" name="Front. Plant Sci.">
        <title>Red Clover (Trifolium pratense) and Zigzag Clover (T. medium) - A Picture of Genomic Similarities and Differences.</title>
        <authorList>
            <person name="Dluhosova J."/>
            <person name="Istvanek J."/>
            <person name="Nedelnik J."/>
            <person name="Repkova J."/>
        </authorList>
    </citation>
    <scope>NUCLEOTIDE SEQUENCE [LARGE SCALE GENOMIC DNA]</scope>
    <source>
        <strain evidence="2">cv. 10/8</strain>
        <tissue evidence="1">Leaf</tissue>
    </source>
</reference>
<comment type="caution">
    <text evidence="1">The sequence shown here is derived from an EMBL/GenBank/DDBJ whole genome shotgun (WGS) entry which is preliminary data.</text>
</comment>
<keyword evidence="2" id="KW-1185">Reference proteome</keyword>
<evidence type="ECO:0000313" key="1">
    <source>
        <dbReference type="EMBL" id="MCI01410.1"/>
    </source>
</evidence>
<name>A0A392NQB5_9FABA</name>
<dbReference type="EMBL" id="LXQA010046076">
    <property type="protein sequence ID" value="MCI01410.1"/>
    <property type="molecule type" value="Genomic_DNA"/>
</dbReference>
<sequence>MLDECQTLLYDFFLQAQTPDTWQWWPDPVRGYSIRGAYQLLTSHPFDPLDPVEDLIWHKQFTFSSGGLRAR</sequence>
<proteinExistence type="predicted"/>
<dbReference type="Proteomes" id="UP000265520">
    <property type="component" value="Unassembled WGS sequence"/>
</dbReference>
<evidence type="ECO:0000313" key="2">
    <source>
        <dbReference type="Proteomes" id="UP000265520"/>
    </source>
</evidence>
<protein>
    <submittedName>
        <fullName evidence="1">Heat-shock protein</fullName>
    </submittedName>
</protein>
<dbReference type="AlphaFoldDB" id="A0A392NQB5"/>
<accession>A0A392NQB5</accession>
<gene>
    <name evidence="1" type="ORF">A2U01_0022435</name>
</gene>
<organism evidence="1 2">
    <name type="scientific">Trifolium medium</name>
    <dbReference type="NCBI Taxonomy" id="97028"/>
    <lineage>
        <taxon>Eukaryota</taxon>
        <taxon>Viridiplantae</taxon>
        <taxon>Streptophyta</taxon>
        <taxon>Embryophyta</taxon>
        <taxon>Tracheophyta</taxon>
        <taxon>Spermatophyta</taxon>
        <taxon>Magnoliopsida</taxon>
        <taxon>eudicotyledons</taxon>
        <taxon>Gunneridae</taxon>
        <taxon>Pentapetalae</taxon>
        <taxon>rosids</taxon>
        <taxon>fabids</taxon>
        <taxon>Fabales</taxon>
        <taxon>Fabaceae</taxon>
        <taxon>Papilionoideae</taxon>
        <taxon>50 kb inversion clade</taxon>
        <taxon>NPAAA clade</taxon>
        <taxon>Hologalegina</taxon>
        <taxon>IRL clade</taxon>
        <taxon>Trifolieae</taxon>
        <taxon>Trifolium</taxon>
    </lineage>
</organism>